<protein>
    <submittedName>
        <fullName evidence="4">DUF222 domain-containing protein</fullName>
    </submittedName>
</protein>
<evidence type="ECO:0000259" key="3">
    <source>
        <dbReference type="SMART" id="SM00507"/>
    </source>
</evidence>
<dbReference type="Pfam" id="PF01844">
    <property type="entry name" value="HNH"/>
    <property type="match status" value="1"/>
</dbReference>
<evidence type="ECO:0000256" key="2">
    <source>
        <dbReference type="SAM" id="MobiDB-lite"/>
    </source>
</evidence>
<feature type="compositionally biased region" description="Low complexity" evidence="2">
    <location>
        <begin position="506"/>
        <end position="520"/>
    </location>
</feature>
<dbReference type="InterPro" id="IPR002711">
    <property type="entry name" value="HNH"/>
</dbReference>
<dbReference type="GO" id="GO:0008270">
    <property type="term" value="F:zinc ion binding"/>
    <property type="evidence" value="ECO:0007669"/>
    <property type="project" value="InterPro"/>
</dbReference>
<dbReference type="GO" id="GO:0004519">
    <property type="term" value="F:endonuclease activity"/>
    <property type="evidence" value="ECO:0007669"/>
    <property type="project" value="InterPro"/>
</dbReference>
<dbReference type="EMBL" id="CP042305">
    <property type="protein sequence ID" value="QDZ14620.1"/>
    <property type="molecule type" value="Genomic_DNA"/>
</dbReference>
<proteinExistence type="inferred from homology"/>
<keyword evidence="5" id="KW-1185">Reference proteome</keyword>
<sequence>MVPHTLRLEQSVTRLIETLQPACVPDASLSAAMSALDDAQLERLLTDAARIRSEAERLSAMAAGEIAKRSERALGHSGLAQRKGHRGAAEFVRSLTGMGRGEAARQVKLGAFLGEAEAASSELSVAASGEPGIADGGKMVAAGEMVGAGETGDAQHCPPPAVTWESALSAATSEGAVSPAHALVVMRIVGELSDRCGSAERLSATRELIALAQRADVDEFTRLARIIRDRVDPSGVEARYLRRYENRSFHTWTSRDDGAVKFAGTCDDVSGVFLSQLLDLALSPRRSGPRFVSQQDRDWAQKLTDDPRTNEQLAFDTLIDVLRAGAACDESTVFCTERPGVRLITTVDPKGMPAATGQLEGSDAAVPSVVIEATLCEAGSVPISCDAFGRALNLGRTQRTFTPAQRVVLRTRDGGCLWLGCDKPAWQAEAHHIEPWSEGGKTDVADGVLLCRFHHLSLHNNRGRIMRTGCEYYLIPPPGSDHDGMPIRLESKSPGWPTRRPVPTTALAPDPAPVSASAPTRVSVSAPAPVLVSVSTPKPECSRVADGAGRSSHCRSRYTTVREPSIRTRQRGRTLPAPRLRT</sequence>
<dbReference type="GO" id="GO:0003676">
    <property type="term" value="F:nucleic acid binding"/>
    <property type="evidence" value="ECO:0007669"/>
    <property type="project" value="InterPro"/>
</dbReference>
<gene>
    <name evidence="4" type="ORF">FPZ11_07505</name>
</gene>
<feature type="region of interest" description="Disordered" evidence="2">
    <location>
        <begin position="538"/>
        <end position="582"/>
    </location>
</feature>
<evidence type="ECO:0000313" key="4">
    <source>
        <dbReference type="EMBL" id="QDZ14620.1"/>
    </source>
</evidence>
<dbReference type="RefSeq" id="WP_146319701.1">
    <property type="nucleotide sequence ID" value="NZ_CP042305.1"/>
</dbReference>
<dbReference type="InterPro" id="IPR003870">
    <property type="entry name" value="DUF222"/>
</dbReference>
<organism evidence="4 5">
    <name type="scientific">Humibacter ginsenosidimutans</name>
    <dbReference type="NCBI Taxonomy" id="2599293"/>
    <lineage>
        <taxon>Bacteria</taxon>
        <taxon>Bacillati</taxon>
        <taxon>Actinomycetota</taxon>
        <taxon>Actinomycetes</taxon>
        <taxon>Micrococcales</taxon>
        <taxon>Microbacteriaceae</taxon>
        <taxon>Humibacter</taxon>
    </lineage>
</organism>
<dbReference type="SMART" id="SM00507">
    <property type="entry name" value="HNHc"/>
    <property type="match status" value="1"/>
</dbReference>
<feature type="region of interest" description="Disordered" evidence="2">
    <location>
        <begin position="490"/>
        <end position="520"/>
    </location>
</feature>
<reference evidence="4 5" key="1">
    <citation type="submission" date="2019-07" db="EMBL/GenBank/DDBJ databases">
        <title>Full genome sequence of Humibacter sp. WJ7-1.</title>
        <authorList>
            <person name="Im W.-T."/>
        </authorList>
    </citation>
    <scope>NUCLEOTIDE SEQUENCE [LARGE SCALE GENOMIC DNA]</scope>
    <source>
        <strain evidence="4 5">WJ7-1</strain>
    </source>
</reference>
<evidence type="ECO:0000313" key="5">
    <source>
        <dbReference type="Proteomes" id="UP000320216"/>
    </source>
</evidence>
<dbReference type="Gene3D" id="1.10.30.50">
    <property type="match status" value="1"/>
</dbReference>
<dbReference type="OrthoDB" id="5177627at2"/>
<comment type="similarity">
    <text evidence="1">Belongs to the Rv1128c/1148c/1588c/1702c/1945/3466 family.</text>
</comment>
<dbReference type="KEGG" id="huw:FPZ11_07505"/>
<dbReference type="CDD" id="cd00085">
    <property type="entry name" value="HNHc"/>
    <property type="match status" value="1"/>
</dbReference>
<dbReference type="InterPro" id="IPR003615">
    <property type="entry name" value="HNH_nuc"/>
</dbReference>
<dbReference type="AlphaFoldDB" id="A0A5B8M4Y4"/>
<dbReference type="Proteomes" id="UP000320216">
    <property type="component" value="Chromosome"/>
</dbReference>
<name>A0A5B8M4Y4_9MICO</name>
<evidence type="ECO:0000256" key="1">
    <source>
        <dbReference type="ARBA" id="ARBA00023450"/>
    </source>
</evidence>
<accession>A0A5B8M4Y4</accession>
<feature type="domain" description="HNH nuclease" evidence="3">
    <location>
        <begin position="404"/>
        <end position="456"/>
    </location>
</feature>
<dbReference type="Pfam" id="PF02720">
    <property type="entry name" value="DUF222"/>
    <property type="match status" value="1"/>
</dbReference>